<name>A0AAU9CQX9_9LACO</name>
<dbReference type="AlphaFoldDB" id="A0AAU9CQX9"/>
<gene>
    <name evidence="1" type="ORF">KIMC2_09010</name>
</gene>
<proteinExistence type="predicted"/>
<keyword evidence="2" id="KW-1185">Reference proteome</keyword>
<dbReference type="Proteomes" id="UP001321804">
    <property type="component" value="Chromosome"/>
</dbReference>
<reference evidence="1 2" key="1">
    <citation type="journal article" date="2023" name="Microbiol. Spectr.">
        <title>Symbiosis of Carpenter Bees with Uncharacterized Lactic Acid Bacteria Showing NAD Auxotrophy.</title>
        <authorList>
            <person name="Kawasaki S."/>
            <person name="Ozawa K."/>
            <person name="Mori T."/>
            <person name="Yamamoto A."/>
            <person name="Ito M."/>
            <person name="Ohkuma M."/>
            <person name="Sakamoto M."/>
            <person name="Matsutani M."/>
        </authorList>
    </citation>
    <scope>NUCLEOTIDE SEQUENCE [LARGE SCALE GENOMIC DNA]</scope>
    <source>
        <strain evidence="1 2">KimC2</strain>
    </source>
</reference>
<dbReference type="KEGG" id="xak:KIMC2_09010"/>
<protein>
    <submittedName>
        <fullName evidence="1">Uncharacterized protein</fullName>
    </submittedName>
</protein>
<accession>A0AAU9CQX9</accession>
<dbReference type="EMBL" id="AP026801">
    <property type="protein sequence ID" value="BDR56339.1"/>
    <property type="molecule type" value="Genomic_DNA"/>
</dbReference>
<organism evidence="1 2">
    <name type="scientific">Xylocopilactobacillus apis</name>
    <dbReference type="NCBI Taxonomy" id="2932183"/>
    <lineage>
        <taxon>Bacteria</taxon>
        <taxon>Bacillati</taxon>
        <taxon>Bacillota</taxon>
        <taxon>Bacilli</taxon>
        <taxon>Lactobacillales</taxon>
        <taxon>Lactobacillaceae</taxon>
        <taxon>Xylocopilactobacillus</taxon>
    </lineage>
</organism>
<dbReference type="RefSeq" id="WP_317698252.1">
    <property type="nucleotide sequence ID" value="NZ_AP026801.1"/>
</dbReference>
<evidence type="ECO:0000313" key="2">
    <source>
        <dbReference type="Proteomes" id="UP001321804"/>
    </source>
</evidence>
<sequence>MTERGYQIFDLIEEITLLDGESYFEIANIFLNGIAEYAMGKNLIKAVRIAKLNVFHSKDVELYEKYINDRYEIPDYDLNNWEVWDKTDPSIKPVYERILESNGINMR</sequence>
<evidence type="ECO:0000313" key="1">
    <source>
        <dbReference type="EMBL" id="BDR56339.1"/>
    </source>
</evidence>